<evidence type="ECO:0000256" key="6">
    <source>
        <dbReference type="ARBA" id="ARBA00023136"/>
    </source>
</evidence>
<evidence type="ECO:0000259" key="9">
    <source>
        <dbReference type="PROSITE" id="PS50893"/>
    </source>
</evidence>
<dbReference type="AlphaFoldDB" id="S7WC21"/>
<keyword evidence="2 8" id="KW-0812">Transmembrane</keyword>
<feature type="transmembrane region" description="Helical" evidence="8">
    <location>
        <begin position="165"/>
        <end position="186"/>
    </location>
</feature>
<dbReference type="PROSITE" id="PS50893">
    <property type="entry name" value="ABC_TRANSPORTER_2"/>
    <property type="match status" value="1"/>
</dbReference>
<dbReference type="GO" id="GO:0016887">
    <property type="term" value="F:ATP hydrolysis activity"/>
    <property type="evidence" value="ECO:0007669"/>
    <property type="project" value="InterPro"/>
</dbReference>
<dbReference type="InterPro" id="IPR003439">
    <property type="entry name" value="ABC_transporter-like_ATP-bd"/>
</dbReference>
<evidence type="ECO:0000256" key="8">
    <source>
        <dbReference type="SAM" id="Phobius"/>
    </source>
</evidence>
<evidence type="ECO:0000256" key="5">
    <source>
        <dbReference type="ARBA" id="ARBA00022989"/>
    </source>
</evidence>
<feature type="transmembrane region" description="Helical" evidence="8">
    <location>
        <begin position="70"/>
        <end position="91"/>
    </location>
</feature>
<keyword evidence="6 8" id="KW-0472">Membrane</keyword>
<evidence type="ECO:0000313" key="11">
    <source>
        <dbReference type="EMBL" id="EPR79317.1"/>
    </source>
</evidence>
<evidence type="ECO:0000256" key="3">
    <source>
        <dbReference type="ARBA" id="ARBA00022741"/>
    </source>
</evidence>
<evidence type="ECO:0000259" key="10">
    <source>
        <dbReference type="PROSITE" id="PS50929"/>
    </source>
</evidence>
<keyword evidence="3" id="KW-0547">Nucleotide-binding</keyword>
<dbReference type="EMBL" id="ATCN01000300">
    <property type="protein sequence ID" value="EPR79317.1"/>
    <property type="molecule type" value="Genomic_DNA"/>
</dbReference>
<feature type="domain" description="ABC transmembrane type-1" evidence="10">
    <location>
        <begin position="34"/>
        <end position="313"/>
    </location>
</feature>
<dbReference type="OrthoDB" id="6500128at2759"/>
<keyword evidence="5 8" id="KW-1133">Transmembrane helix</keyword>
<comment type="similarity">
    <text evidence="7">Belongs to the ABC transporter superfamily. ABCB family. Heavy Metal importer (TC 3.A.1.210) subfamily.</text>
</comment>
<feature type="transmembrane region" description="Helical" evidence="8">
    <location>
        <begin position="21"/>
        <end position="43"/>
    </location>
</feature>
<comment type="caution">
    <text evidence="11">The sequence shown here is derived from an EMBL/GenBank/DDBJ whole genome shotgun (WGS) entry which is preliminary data.</text>
</comment>
<name>S7WC21_SPRLO</name>
<dbReference type="GO" id="GO:0016020">
    <property type="term" value="C:membrane"/>
    <property type="evidence" value="ECO:0007669"/>
    <property type="project" value="UniProtKB-SubCell"/>
</dbReference>
<gene>
    <name evidence="11" type="ORF">SLOPH_93</name>
</gene>
<dbReference type="InterPro" id="IPR011527">
    <property type="entry name" value="ABC1_TM_dom"/>
</dbReference>
<keyword evidence="12" id="KW-1185">Reference proteome</keyword>
<feature type="transmembrane region" description="Helical" evidence="8">
    <location>
        <begin position="140"/>
        <end position="159"/>
    </location>
</feature>
<evidence type="ECO:0000256" key="2">
    <source>
        <dbReference type="ARBA" id="ARBA00022692"/>
    </source>
</evidence>
<dbReference type="InterPro" id="IPR036640">
    <property type="entry name" value="ABC1_TM_sf"/>
</dbReference>
<sequence>MYNDSKSSKAILKEIYHTYILGIPLIRYTFFPTMFCMLIARYLEVILGEMMQKVATKLNFEFDNSCSSLVGRYFIISIISCLLIELQGFIFTGSIQRAYRTAACKAFKQFMDLEYLEFKKYGMGEIHATIERKSLAVSEIMDVLILNLLPVVFVIFFSTYKIYKILGFITTLILYISLVAYTVTTIEMAKWRNTIRREYNKKVNKVSNQLYDSFNNYDIVKAFNNEFEEVSKYDYYLKEVEISSTKLWRTFYLLNFLQRLIFGLQTCFIIYIGVKGIMREKFTPDQLVLYLSISRILSSNLDKLGYMYGRFTQAMTNAKMSFINLSSPKKLYPIRSFNRDIVFKNVGFSYNKRNISNNINFYIEKYDKVAIIGSNGIGKSTLLKSLLKFTHYNGNIKIDGDEVKYISNDSLRTLISYIPQDSLLFDETVEYNLKYGSDITNMELTQICKEYDIHDSINRLDSGYNTTIGTRGSNLSGGEKQKISFVRALLKESEILLLDEPTANLDKVSENNLIKRILQKEKHKTIIMVIHSLSLLKHFNKIFYLDPNNTRSVTEEEAIDLMNNKL</sequence>
<dbReference type="InterPro" id="IPR039421">
    <property type="entry name" value="Type_1_exporter"/>
</dbReference>
<dbReference type="Proteomes" id="UP000014978">
    <property type="component" value="Unassembled WGS sequence"/>
</dbReference>
<evidence type="ECO:0000256" key="4">
    <source>
        <dbReference type="ARBA" id="ARBA00022840"/>
    </source>
</evidence>
<dbReference type="SUPFAM" id="SSF52540">
    <property type="entry name" value="P-loop containing nucleoside triphosphate hydrolases"/>
    <property type="match status" value="1"/>
</dbReference>
<dbReference type="SMART" id="SM00382">
    <property type="entry name" value="AAA"/>
    <property type="match status" value="1"/>
</dbReference>
<dbReference type="STRING" id="1358809.S7WC21"/>
<protein>
    <submittedName>
        <fullName evidence="11">ABC-transporter</fullName>
    </submittedName>
</protein>
<evidence type="ECO:0000256" key="7">
    <source>
        <dbReference type="ARBA" id="ARBA00024363"/>
    </source>
</evidence>
<dbReference type="HOGENOM" id="CLU_000604_84_1_1"/>
<evidence type="ECO:0000313" key="12">
    <source>
        <dbReference type="Proteomes" id="UP000014978"/>
    </source>
</evidence>
<dbReference type="PROSITE" id="PS00211">
    <property type="entry name" value="ABC_TRANSPORTER_1"/>
    <property type="match status" value="1"/>
</dbReference>
<dbReference type="Pfam" id="PF00005">
    <property type="entry name" value="ABC_tran"/>
    <property type="match status" value="1"/>
</dbReference>
<dbReference type="Gene3D" id="3.40.50.300">
    <property type="entry name" value="P-loop containing nucleotide triphosphate hydrolases"/>
    <property type="match status" value="1"/>
</dbReference>
<keyword evidence="4" id="KW-0067">ATP-binding</keyword>
<dbReference type="InterPro" id="IPR003593">
    <property type="entry name" value="AAA+_ATPase"/>
</dbReference>
<dbReference type="PANTHER" id="PTHR24221">
    <property type="entry name" value="ATP-BINDING CASSETTE SUB-FAMILY B"/>
    <property type="match status" value="1"/>
</dbReference>
<dbReference type="FunCoup" id="S7WC21">
    <property type="interactions" value="93"/>
</dbReference>
<feature type="domain" description="ABC transporter" evidence="9">
    <location>
        <begin position="341"/>
        <end position="566"/>
    </location>
</feature>
<dbReference type="InterPro" id="IPR027417">
    <property type="entry name" value="P-loop_NTPase"/>
</dbReference>
<reference evidence="12" key="1">
    <citation type="journal article" date="2013" name="PLoS Genet.">
        <title>The genome of Spraguea lophii and the basis of host-microsporidian interactions.</title>
        <authorList>
            <person name="Campbell S.E."/>
            <person name="Williams T.A."/>
            <person name="Yousuf A."/>
            <person name="Soanes D.M."/>
            <person name="Paszkiewicz K.H."/>
            <person name="Williams B.A.P."/>
        </authorList>
    </citation>
    <scope>NUCLEOTIDE SEQUENCE [LARGE SCALE GENOMIC DNA]</scope>
    <source>
        <strain evidence="12">42_110</strain>
    </source>
</reference>
<dbReference type="OMA" id="IVFTMSH"/>
<dbReference type="InterPro" id="IPR017871">
    <property type="entry name" value="ABC_transporter-like_CS"/>
</dbReference>
<dbReference type="GO" id="GO:0005524">
    <property type="term" value="F:ATP binding"/>
    <property type="evidence" value="ECO:0007669"/>
    <property type="project" value="UniProtKB-KW"/>
</dbReference>
<dbReference type="PROSITE" id="PS50929">
    <property type="entry name" value="ABC_TM1F"/>
    <property type="match status" value="1"/>
</dbReference>
<accession>S7WC21</accession>
<feature type="transmembrane region" description="Helical" evidence="8">
    <location>
        <begin position="251"/>
        <end position="274"/>
    </location>
</feature>
<proteinExistence type="inferred from homology"/>
<organism evidence="11 12">
    <name type="scientific">Spraguea lophii (strain 42_110)</name>
    <name type="common">Microsporidian parasite</name>
    <dbReference type="NCBI Taxonomy" id="1358809"/>
    <lineage>
        <taxon>Eukaryota</taxon>
        <taxon>Fungi</taxon>
        <taxon>Fungi incertae sedis</taxon>
        <taxon>Microsporidia</taxon>
        <taxon>Spragueidae</taxon>
        <taxon>Spraguea</taxon>
    </lineage>
</organism>
<evidence type="ECO:0000256" key="1">
    <source>
        <dbReference type="ARBA" id="ARBA00004141"/>
    </source>
</evidence>
<dbReference type="PANTHER" id="PTHR24221:SF654">
    <property type="entry name" value="ATP-BINDING CASSETTE SUB-FAMILY B MEMBER 6"/>
    <property type="match status" value="1"/>
</dbReference>
<dbReference type="VEuPathDB" id="MicrosporidiaDB:SLOPH_93"/>
<dbReference type="Gene3D" id="1.20.1560.10">
    <property type="entry name" value="ABC transporter type 1, transmembrane domain"/>
    <property type="match status" value="1"/>
</dbReference>
<dbReference type="GO" id="GO:0140359">
    <property type="term" value="F:ABC-type transporter activity"/>
    <property type="evidence" value="ECO:0007669"/>
    <property type="project" value="InterPro"/>
</dbReference>
<comment type="subcellular location">
    <subcellularLocation>
        <location evidence="1">Membrane</location>
        <topology evidence="1">Multi-pass membrane protein</topology>
    </subcellularLocation>
</comment>
<dbReference type="SUPFAM" id="SSF90123">
    <property type="entry name" value="ABC transporter transmembrane region"/>
    <property type="match status" value="1"/>
</dbReference>
<dbReference type="Pfam" id="PF00664">
    <property type="entry name" value="ABC_membrane"/>
    <property type="match status" value="1"/>
</dbReference>
<dbReference type="InParanoid" id="S7WC21"/>